<dbReference type="AlphaFoldDB" id="A0A2U2MVP0"/>
<keyword evidence="4" id="KW-1185">Reference proteome</keyword>
<evidence type="ECO:0000259" key="2">
    <source>
        <dbReference type="Pfam" id="PF07510"/>
    </source>
</evidence>
<name>A0A2U2MVP0_9GAMM</name>
<comment type="caution">
    <text evidence="3">The sequence shown here is derived from an EMBL/GenBank/DDBJ whole genome shotgun (WGS) entry which is preliminary data.</text>
</comment>
<proteinExistence type="predicted"/>
<evidence type="ECO:0000313" key="4">
    <source>
        <dbReference type="Proteomes" id="UP000245474"/>
    </source>
</evidence>
<dbReference type="InterPro" id="IPR011089">
    <property type="entry name" value="GmrSD_C"/>
</dbReference>
<dbReference type="RefSeq" id="WP_109680432.1">
    <property type="nucleotide sequence ID" value="NZ_CP086615.1"/>
</dbReference>
<sequence length="65" mass="7469">MVPLSKGKNDKIGNKPWPEKKPILASSEMLLTRDAAKRPKWDQSAIQERQEEMAKLALEAWPREP</sequence>
<dbReference type="Pfam" id="PF07510">
    <property type="entry name" value="GmrSD_C"/>
    <property type="match status" value="1"/>
</dbReference>
<evidence type="ECO:0000256" key="1">
    <source>
        <dbReference type="SAM" id="MobiDB-lite"/>
    </source>
</evidence>
<dbReference type="Proteomes" id="UP000245474">
    <property type="component" value="Unassembled WGS sequence"/>
</dbReference>
<protein>
    <recommendedName>
        <fullName evidence="2">GmrSD restriction endonucleases C-terminal domain-containing protein</fullName>
    </recommendedName>
</protein>
<reference evidence="3 4" key="1">
    <citation type="submission" date="2018-05" db="EMBL/GenBank/DDBJ databases">
        <title>Spiribacter halobius sp. nov., a moderately halophilic bacterium isolated from marine solar saltern.</title>
        <authorList>
            <person name="Zheng W.-S."/>
            <person name="Lu D.-C."/>
            <person name="Du Z.-J."/>
        </authorList>
    </citation>
    <scope>NUCLEOTIDE SEQUENCE [LARGE SCALE GENOMIC DNA]</scope>
    <source>
        <strain evidence="3 4">E85</strain>
    </source>
</reference>
<feature type="compositionally biased region" description="Basic and acidic residues" evidence="1">
    <location>
        <begin position="7"/>
        <end position="21"/>
    </location>
</feature>
<feature type="domain" description="GmrSD restriction endonucleases C-terminal" evidence="2">
    <location>
        <begin position="1"/>
        <end position="55"/>
    </location>
</feature>
<feature type="region of interest" description="Disordered" evidence="1">
    <location>
        <begin position="1"/>
        <end position="21"/>
    </location>
</feature>
<gene>
    <name evidence="3" type="ORF">DEM34_19300</name>
</gene>
<organism evidence="3 4">
    <name type="scientific">Sediminicurvatus halobius</name>
    <dbReference type="NCBI Taxonomy" id="2182432"/>
    <lineage>
        <taxon>Bacteria</taxon>
        <taxon>Pseudomonadati</taxon>
        <taxon>Pseudomonadota</taxon>
        <taxon>Gammaproteobacteria</taxon>
        <taxon>Chromatiales</taxon>
        <taxon>Ectothiorhodospiraceae</taxon>
        <taxon>Sediminicurvatus</taxon>
    </lineage>
</organism>
<accession>A0A2U2MVP0</accession>
<dbReference type="EMBL" id="QFFI01000088">
    <property type="protein sequence ID" value="PWG60892.1"/>
    <property type="molecule type" value="Genomic_DNA"/>
</dbReference>
<evidence type="ECO:0000313" key="3">
    <source>
        <dbReference type="EMBL" id="PWG60892.1"/>
    </source>
</evidence>